<dbReference type="PANTHER" id="PTHR31126:SF1">
    <property type="entry name" value="TYROSINE SPECIFIC PROTEIN PHOSPHATASES DOMAIN-CONTAINING PROTEIN"/>
    <property type="match status" value="1"/>
</dbReference>
<gene>
    <name evidence="4" type="ORF">G5B46_15670</name>
</gene>
<dbReference type="RefSeq" id="WP_165260137.1">
    <property type="nucleotide sequence ID" value="NZ_JAAKGT010000007.1"/>
</dbReference>
<accession>A0A6G4QZK4</accession>
<evidence type="ECO:0000313" key="4">
    <source>
        <dbReference type="EMBL" id="NGM51050.1"/>
    </source>
</evidence>
<feature type="chain" id="PRO_5026144603" evidence="2">
    <location>
        <begin position="24"/>
        <end position="371"/>
    </location>
</feature>
<dbReference type="AlphaFoldDB" id="A0A6G4QZK4"/>
<dbReference type="PANTHER" id="PTHR31126">
    <property type="entry name" value="TYROSINE-PROTEIN PHOSPHATASE"/>
    <property type="match status" value="1"/>
</dbReference>
<dbReference type="SUPFAM" id="SSF52799">
    <property type="entry name" value="(Phosphotyrosine protein) phosphatases II"/>
    <property type="match status" value="1"/>
</dbReference>
<dbReference type="Gene3D" id="3.90.190.10">
    <property type="entry name" value="Protein tyrosine phosphatase superfamily"/>
    <property type="match status" value="1"/>
</dbReference>
<dbReference type="InterPro" id="IPR000387">
    <property type="entry name" value="Tyr_Pase_dom"/>
</dbReference>
<comment type="similarity">
    <text evidence="1">Belongs to the protein-tyrosine phosphatase family.</text>
</comment>
<dbReference type="PROSITE" id="PS50056">
    <property type="entry name" value="TYR_PHOSPHATASE_2"/>
    <property type="match status" value="1"/>
</dbReference>
<evidence type="ECO:0000256" key="1">
    <source>
        <dbReference type="ARBA" id="ARBA00009580"/>
    </source>
</evidence>
<evidence type="ECO:0000256" key="2">
    <source>
        <dbReference type="SAM" id="SignalP"/>
    </source>
</evidence>
<comment type="caution">
    <text evidence="4">The sequence shown here is derived from an EMBL/GenBank/DDBJ whole genome shotgun (WGS) entry which is preliminary data.</text>
</comment>
<dbReference type="EMBL" id="JAAKGT010000007">
    <property type="protein sequence ID" value="NGM51050.1"/>
    <property type="molecule type" value="Genomic_DNA"/>
</dbReference>
<evidence type="ECO:0000259" key="3">
    <source>
        <dbReference type="PROSITE" id="PS50056"/>
    </source>
</evidence>
<reference evidence="4" key="1">
    <citation type="submission" date="2020-02" db="EMBL/GenBank/DDBJ databases">
        <authorList>
            <person name="Gao J."/>
            <person name="Sun J."/>
        </authorList>
    </citation>
    <scope>NUCLEOTIDE SEQUENCE</scope>
    <source>
        <strain evidence="4">602-2</strain>
    </source>
</reference>
<name>A0A6G4QZK4_9CAUL</name>
<organism evidence="4">
    <name type="scientific">Caulobacter sp. 602-2</name>
    <dbReference type="NCBI Taxonomy" id="2710887"/>
    <lineage>
        <taxon>Bacteria</taxon>
        <taxon>Pseudomonadati</taxon>
        <taxon>Pseudomonadota</taxon>
        <taxon>Alphaproteobacteria</taxon>
        <taxon>Caulobacterales</taxon>
        <taxon>Caulobacteraceae</taxon>
        <taxon>Caulobacter</taxon>
    </lineage>
</organism>
<dbReference type="Pfam" id="PF13350">
    <property type="entry name" value="Y_phosphatase3"/>
    <property type="match status" value="1"/>
</dbReference>
<proteinExistence type="inferred from homology"/>
<dbReference type="InterPro" id="IPR016130">
    <property type="entry name" value="Tyr_Pase_AS"/>
</dbReference>
<keyword evidence="2" id="KW-0732">Signal</keyword>
<protein>
    <submittedName>
        <fullName evidence="4">Tyrosine-protein phosphatase</fullName>
    </submittedName>
</protein>
<dbReference type="InterPro" id="IPR029021">
    <property type="entry name" value="Prot-tyrosine_phosphatase-like"/>
</dbReference>
<dbReference type="PROSITE" id="PS00383">
    <property type="entry name" value="TYR_PHOSPHATASE_1"/>
    <property type="match status" value="1"/>
</dbReference>
<sequence>MLIRNLLTAACAAAVLAAPAVQARTASTTVTEASVVLKDGTYHAAWKTSRPGAPVDLYVAASPDAPLKAMRKLADNDTDGAASVTAAQAGASRPYFYVVADGEKTGVRTATRVVPLQGAANFRDLGGYSAANGKHVRWGQVFRSNGLSTLTDADYKTVGDLDVRLVCDLRTDQERKTQPTVWRGGKAVPVFLNSPKAGLDMDMRALFGNGPPTPQAVRANFIGFYKLMPDAYAGEYKAMFEKLLAGDAPMLVHCSAGKDRTGVASALILTALGVPRAQVTADYAMSETLLDNESARRAMAAGAKSDDPNAAMFAKLPPEITRVLMRTEPAYVEAALDAVTAKYGSVEAYLDKVLGVDAKDLATLRARYLEY</sequence>
<feature type="domain" description="Tyrosine specific protein phosphatases" evidence="3">
    <location>
        <begin position="230"/>
        <end position="269"/>
    </location>
</feature>
<feature type="signal peptide" evidence="2">
    <location>
        <begin position="1"/>
        <end position="23"/>
    </location>
</feature>
<dbReference type="GO" id="GO:0004721">
    <property type="term" value="F:phosphoprotein phosphatase activity"/>
    <property type="evidence" value="ECO:0007669"/>
    <property type="project" value="InterPro"/>
</dbReference>
<dbReference type="InterPro" id="IPR026893">
    <property type="entry name" value="Tyr/Ser_Pase_IphP-type"/>
</dbReference>